<dbReference type="OrthoDB" id="2419627at2759"/>
<evidence type="ECO:0000313" key="2">
    <source>
        <dbReference type="Proteomes" id="UP000738325"/>
    </source>
</evidence>
<proteinExistence type="predicted"/>
<evidence type="ECO:0000313" key="1">
    <source>
        <dbReference type="EMBL" id="KAG0304058.1"/>
    </source>
</evidence>
<reference evidence="1" key="1">
    <citation type="journal article" date="2020" name="Fungal Divers.">
        <title>Resolving the Mortierellaceae phylogeny through synthesis of multi-gene phylogenetics and phylogenomics.</title>
        <authorList>
            <person name="Vandepol N."/>
            <person name="Liber J."/>
            <person name="Desiro A."/>
            <person name="Na H."/>
            <person name="Kennedy M."/>
            <person name="Barry K."/>
            <person name="Grigoriev I.V."/>
            <person name="Miller A.N."/>
            <person name="O'Donnell K."/>
            <person name="Stajich J.E."/>
            <person name="Bonito G."/>
        </authorList>
    </citation>
    <scope>NUCLEOTIDE SEQUENCE</scope>
    <source>
        <strain evidence="1">REB-010B</strain>
    </source>
</reference>
<dbReference type="Proteomes" id="UP000738325">
    <property type="component" value="Unassembled WGS sequence"/>
</dbReference>
<evidence type="ECO:0008006" key="3">
    <source>
        <dbReference type="Google" id="ProtNLM"/>
    </source>
</evidence>
<comment type="caution">
    <text evidence="1">The sequence shown here is derived from an EMBL/GenBank/DDBJ whole genome shotgun (WGS) entry which is preliminary data.</text>
</comment>
<accession>A0A9P6UHZ3</accession>
<name>A0A9P6UHZ3_9FUNG</name>
<organism evidence="1 2">
    <name type="scientific">Dissophora globulifera</name>
    <dbReference type="NCBI Taxonomy" id="979702"/>
    <lineage>
        <taxon>Eukaryota</taxon>
        <taxon>Fungi</taxon>
        <taxon>Fungi incertae sedis</taxon>
        <taxon>Mucoromycota</taxon>
        <taxon>Mortierellomycotina</taxon>
        <taxon>Mortierellomycetes</taxon>
        <taxon>Mortierellales</taxon>
        <taxon>Mortierellaceae</taxon>
        <taxon>Dissophora</taxon>
    </lineage>
</organism>
<sequence>MSLDGSYDFSTSAVIPATASTYRYPHPDKFDGKLDGFSALTWLTNVRRFMRVSNVAEASHTVVAISFLGINPARWFNGCGLKDTCAFDLFEDRFKLRFIPKDFANQIRARLNSLYMSSTVEEYVAEARDLLTVLLEQAADDSARREIESFAYISFIHGCPNALNELLRALQVTSSLDIYGLFQAAEQYDQVYHFKPDSKSKPLSAPSLTQSSVVAAQLRRAEPMAMDLDNIILRELNALRNEIRGKAVPEDDPYLVSGNAPSN</sequence>
<dbReference type="AlphaFoldDB" id="A0A9P6UHZ3"/>
<dbReference type="EMBL" id="JAAAIP010001759">
    <property type="protein sequence ID" value="KAG0304058.1"/>
    <property type="molecule type" value="Genomic_DNA"/>
</dbReference>
<protein>
    <recommendedName>
        <fullName evidence="3">Retrotransposon gag domain-containing protein</fullName>
    </recommendedName>
</protein>
<gene>
    <name evidence="1" type="ORF">BGZ99_002508</name>
</gene>
<keyword evidence="2" id="KW-1185">Reference proteome</keyword>